<dbReference type="GO" id="GO:0004864">
    <property type="term" value="F:protein phosphatase inhibitor activity"/>
    <property type="evidence" value="ECO:0007669"/>
    <property type="project" value="TreeGrafter"/>
</dbReference>
<dbReference type="Pfam" id="PF04667">
    <property type="entry name" value="Endosulfine"/>
    <property type="match status" value="1"/>
</dbReference>
<evidence type="ECO:0000256" key="3">
    <source>
        <dbReference type="SAM" id="MobiDB-lite"/>
    </source>
</evidence>
<proteinExistence type="inferred from homology"/>
<dbReference type="OrthoDB" id="5949865at2759"/>
<dbReference type="STRING" id="1314776.A0A166FI10"/>
<dbReference type="PANTHER" id="PTHR10358">
    <property type="entry name" value="ENDOSULFINE"/>
    <property type="match status" value="1"/>
</dbReference>
<accession>A0A166FI10</accession>
<evidence type="ECO:0000256" key="1">
    <source>
        <dbReference type="ARBA" id="ARBA00010520"/>
    </source>
</evidence>
<keyword evidence="5" id="KW-1185">Reference proteome</keyword>
<evidence type="ECO:0000256" key="2">
    <source>
        <dbReference type="RuleBase" id="RU363120"/>
    </source>
</evidence>
<evidence type="ECO:0000313" key="5">
    <source>
        <dbReference type="Proteomes" id="UP000076798"/>
    </source>
</evidence>
<dbReference type="GO" id="GO:0005737">
    <property type="term" value="C:cytoplasm"/>
    <property type="evidence" value="ECO:0007669"/>
    <property type="project" value="TreeGrafter"/>
</dbReference>
<dbReference type="InterPro" id="IPR006760">
    <property type="entry name" value="Endosulphine"/>
</dbReference>
<dbReference type="PANTHER" id="PTHR10358:SF6">
    <property type="entry name" value="ENDOSULFINE, ISOFORM A"/>
    <property type="match status" value="1"/>
</dbReference>
<gene>
    <name evidence="4" type="ORF">SISSUDRAFT_1044000</name>
</gene>
<comment type="function">
    <text evidence="2">Plays an essential role in initiation of the G0 program by preventing the degradation of specific nutrient-regulated mRNAs via the 5'-3' mRNA decay pathway.</text>
</comment>
<reference evidence="4 5" key="1">
    <citation type="journal article" date="2016" name="Mol. Biol. Evol.">
        <title>Comparative Genomics of Early-Diverging Mushroom-Forming Fungi Provides Insights into the Origins of Lignocellulose Decay Capabilities.</title>
        <authorList>
            <person name="Nagy L.G."/>
            <person name="Riley R."/>
            <person name="Tritt A."/>
            <person name="Adam C."/>
            <person name="Daum C."/>
            <person name="Floudas D."/>
            <person name="Sun H."/>
            <person name="Yadav J.S."/>
            <person name="Pangilinan J."/>
            <person name="Larsson K.H."/>
            <person name="Matsuura K."/>
            <person name="Barry K."/>
            <person name="Labutti K."/>
            <person name="Kuo R."/>
            <person name="Ohm R.A."/>
            <person name="Bhattacharya S.S."/>
            <person name="Shirouzu T."/>
            <person name="Yoshinaga Y."/>
            <person name="Martin F.M."/>
            <person name="Grigoriev I.V."/>
            <person name="Hibbett D.S."/>
        </authorList>
    </citation>
    <scope>NUCLEOTIDE SEQUENCE [LARGE SCALE GENOMIC DNA]</scope>
    <source>
        <strain evidence="4 5">HHB10207 ss-3</strain>
    </source>
</reference>
<evidence type="ECO:0000313" key="4">
    <source>
        <dbReference type="EMBL" id="KZT40662.1"/>
    </source>
</evidence>
<comment type="similarity">
    <text evidence="1 2">Belongs to the endosulfine family.</text>
</comment>
<name>A0A166FI10_9AGAM</name>
<feature type="compositionally biased region" description="Low complexity" evidence="3">
    <location>
        <begin position="72"/>
        <end position="108"/>
    </location>
</feature>
<protein>
    <recommendedName>
        <fullName evidence="2">mRNA stability protein</fullName>
    </recommendedName>
</protein>
<dbReference type="EMBL" id="KV428030">
    <property type="protein sequence ID" value="KZT40662.1"/>
    <property type="molecule type" value="Genomic_DNA"/>
</dbReference>
<dbReference type="Proteomes" id="UP000076798">
    <property type="component" value="Unassembled WGS sequence"/>
</dbReference>
<sequence length="118" mass="12629">MLRNKKKVDISTLTEEERKLFALYGKLPSHKNALTKMQKDRKYFDSGDYALSKAGVAPQTTVGTAIPNPENIPHASSPPSHHASLSISPNSNNQGGPSSPSSSPKESSVIAVSARDDL</sequence>
<organism evidence="4 5">
    <name type="scientific">Sistotremastrum suecicum HHB10207 ss-3</name>
    <dbReference type="NCBI Taxonomy" id="1314776"/>
    <lineage>
        <taxon>Eukaryota</taxon>
        <taxon>Fungi</taxon>
        <taxon>Dikarya</taxon>
        <taxon>Basidiomycota</taxon>
        <taxon>Agaricomycotina</taxon>
        <taxon>Agaricomycetes</taxon>
        <taxon>Sistotremastrales</taxon>
        <taxon>Sistotremastraceae</taxon>
        <taxon>Sistotremastrum</taxon>
    </lineage>
</organism>
<dbReference type="AlphaFoldDB" id="A0A166FI10"/>
<feature type="region of interest" description="Disordered" evidence="3">
    <location>
        <begin position="54"/>
        <end position="118"/>
    </location>
</feature>